<keyword evidence="2" id="KW-1185">Reference proteome</keyword>
<dbReference type="GeneID" id="80558196"/>
<dbReference type="EMBL" id="AP024483">
    <property type="protein sequence ID" value="BCS82991.1"/>
    <property type="molecule type" value="Genomic_DNA"/>
</dbReference>
<organism evidence="1 2">
    <name type="scientific">Cotonvirus japonicus</name>
    <dbReference type="NCBI Taxonomy" id="2811091"/>
    <lineage>
        <taxon>Viruses</taxon>
        <taxon>Varidnaviria</taxon>
        <taxon>Bamfordvirae</taxon>
        <taxon>Nucleocytoviricota</taxon>
        <taxon>Megaviricetes</taxon>
        <taxon>Imitervirales</taxon>
        <taxon>Mimiviridae</taxon>
        <taxon>Megamimivirinae</taxon>
        <taxon>Cotonvirus</taxon>
        <taxon>Cotonvirus japonicum</taxon>
    </lineage>
</organism>
<sequence length="157" mass="18541">MSQSKKIIGRQSQSVYSMYESIIRDGYVESNSPKNRNKIYKMLEKSKIKFSKEIIGTTSGSKSLCRWIGKGGIGWDIPRIIKWIDDGRLTKEELQRCCDLYLDTNFEEIHEIFDKKIPKNIRCQNLQEKWDMILDRKWTPFDNCQIQKTIVKITIIN</sequence>
<dbReference type="RefSeq" id="YP_010841599.1">
    <property type="nucleotide sequence ID" value="NC_079139.1"/>
</dbReference>
<accession>A0ABM7NS72</accession>
<reference evidence="1 2" key="1">
    <citation type="submission" date="2021-02" db="EMBL/GenBank/DDBJ databases">
        <title>Cotonvirus japonicus, which uses Golgi apparatus of host cells for its virion factory, phylogenetically links tailed tupanvirus and icosahedral mimivirus.</title>
        <authorList>
            <person name="Takahashi H."/>
            <person name="Fukaya S."/>
            <person name="Song C."/>
            <person name="Murata K."/>
            <person name="Takemura M."/>
        </authorList>
    </citation>
    <scope>NUCLEOTIDE SEQUENCE [LARGE SCALE GENOMIC DNA]</scope>
</reference>
<name>A0ABM7NS72_9VIRU</name>
<proteinExistence type="predicted"/>
<dbReference type="Proteomes" id="UP001321479">
    <property type="component" value="Segment"/>
</dbReference>
<evidence type="ECO:0000313" key="2">
    <source>
        <dbReference type="Proteomes" id="UP001321479"/>
    </source>
</evidence>
<protein>
    <submittedName>
        <fullName evidence="1">Uncharacterized protein</fullName>
    </submittedName>
</protein>
<evidence type="ECO:0000313" key="1">
    <source>
        <dbReference type="EMBL" id="BCS82991.1"/>
    </source>
</evidence>